<dbReference type="AlphaFoldDB" id="A0A084W113"/>
<reference evidence="3" key="2">
    <citation type="submission" date="2020-05" db="UniProtKB">
        <authorList>
            <consortium name="EnsemblMetazoa"/>
        </authorList>
    </citation>
    <scope>IDENTIFICATION</scope>
</reference>
<accession>A0A084W113</accession>
<feature type="compositionally biased region" description="Basic and acidic residues" evidence="1">
    <location>
        <begin position="68"/>
        <end position="88"/>
    </location>
</feature>
<evidence type="ECO:0000256" key="1">
    <source>
        <dbReference type="SAM" id="MobiDB-lite"/>
    </source>
</evidence>
<evidence type="ECO:0000313" key="4">
    <source>
        <dbReference type="Proteomes" id="UP000030765"/>
    </source>
</evidence>
<dbReference type="EMBL" id="ATLV01019182">
    <property type="status" value="NOT_ANNOTATED_CDS"/>
    <property type="molecule type" value="Genomic_DNA"/>
</dbReference>
<reference evidence="2 4" key="1">
    <citation type="journal article" date="2014" name="BMC Genomics">
        <title>Genome sequence of Anopheles sinensis provides insight into genetics basis of mosquito competence for malaria parasites.</title>
        <authorList>
            <person name="Zhou D."/>
            <person name="Zhang D."/>
            <person name="Ding G."/>
            <person name="Shi L."/>
            <person name="Hou Q."/>
            <person name="Ye Y."/>
            <person name="Xu Y."/>
            <person name="Zhou H."/>
            <person name="Xiong C."/>
            <person name="Li S."/>
            <person name="Yu J."/>
            <person name="Hong S."/>
            <person name="Yu X."/>
            <person name="Zou P."/>
            <person name="Chen C."/>
            <person name="Chang X."/>
            <person name="Wang W."/>
            <person name="Lv Y."/>
            <person name="Sun Y."/>
            <person name="Ma L."/>
            <person name="Shen B."/>
            <person name="Zhu C."/>
        </authorList>
    </citation>
    <scope>NUCLEOTIDE SEQUENCE [LARGE SCALE GENOMIC DNA]</scope>
</reference>
<dbReference type="VEuPathDB" id="VectorBase:ASIC011730"/>
<dbReference type="EnsemblMetazoa" id="ASIC011730-RA">
    <property type="protein sequence ID" value="ASIC011730-PA"/>
    <property type="gene ID" value="ASIC011730"/>
</dbReference>
<sequence>MHSRNVTRGIVALLPRAKLVPLRGTRGRDGRRRLQIGTSSIGETDPLYRSGAPARKANRAGANGDGFAGRDRGEIEDDKYWTENRETSRGPARRSG</sequence>
<evidence type="ECO:0000313" key="3">
    <source>
        <dbReference type="EnsemblMetazoa" id="ASIC011730-PA"/>
    </source>
</evidence>
<gene>
    <name evidence="2" type="ORF">ZHAS_00011730</name>
</gene>
<organism evidence="2">
    <name type="scientific">Anopheles sinensis</name>
    <name type="common">Mosquito</name>
    <dbReference type="NCBI Taxonomy" id="74873"/>
    <lineage>
        <taxon>Eukaryota</taxon>
        <taxon>Metazoa</taxon>
        <taxon>Ecdysozoa</taxon>
        <taxon>Arthropoda</taxon>
        <taxon>Hexapoda</taxon>
        <taxon>Insecta</taxon>
        <taxon>Pterygota</taxon>
        <taxon>Neoptera</taxon>
        <taxon>Endopterygota</taxon>
        <taxon>Diptera</taxon>
        <taxon>Nematocera</taxon>
        <taxon>Culicoidea</taxon>
        <taxon>Culicidae</taxon>
        <taxon>Anophelinae</taxon>
        <taxon>Anopheles</taxon>
    </lineage>
</organism>
<dbReference type="EMBL" id="KE525264">
    <property type="protein sequence ID" value="KFB43907.1"/>
    <property type="molecule type" value="Genomic_DNA"/>
</dbReference>
<evidence type="ECO:0000313" key="2">
    <source>
        <dbReference type="EMBL" id="KFB43907.1"/>
    </source>
</evidence>
<protein>
    <submittedName>
        <fullName evidence="2">Uncharacterized protein LOC100777934</fullName>
    </submittedName>
</protein>
<name>A0A084W113_ANOSI</name>
<feature type="region of interest" description="Disordered" evidence="1">
    <location>
        <begin position="23"/>
        <end position="96"/>
    </location>
</feature>
<proteinExistence type="predicted"/>
<keyword evidence="4" id="KW-1185">Reference proteome</keyword>
<dbReference type="Proteomes" id="UP000030765">
    <property type="component" value="Unassembled WGS sequence"/>
</dbReference>